<dbReference type="InterPro" id="IPR032710">
    <property type="entry name" value="NTF2-like_dom_sf"/>
</dbReference>
<protein>
    <recommendedName>
        <fullName evidence="3">Ester cyclase</fullName>
    </recommendedName>
</protein>
<sequence length="141" mass="15665">MSTHDLKALYREYVEVVWHERNVAAADDYFTDDVLDHAGPPGQGPGLAGLKQTFAMFLEAFPDFRITIEDLIAEGDKLVARVSFTGTHRGAYHGIPATNRRVESGGTHIIRFVGKKIAEHWAHSDDLRTRQQLGLIPTPGN</sequence>
<dbReference type="Pfam" id="PF07366">
    <property type="entry name" value="SnoaL"/>
    <property type="match status" value="1"/>
</dbReference>
<evidence type="ECO:0008006" key="3">
    <source>
        <dbReference type="Google" id="ProtNLM"/>
    </source>
</evidence>
<name>A0A150TQC5_SORCE</name>
<organism evidence="1 2">
    <name type="scientific">Sorangium cellulosum</name>
    <name type="common">Polyangium cellulosum</name>
    <dbReference type="NCBI Taxonomy" id="56"/>
    <lineage>
        <taxon>Bacteria</taxon>
        <taxon>Pseudomonadati</taxon>
        <taxon>Myxococcota</taxon>
        <taxon>Polyangia</taxon>
        <taxon>Polyangiales</taxon>
        <taxon>Polyangiaceae</taxon>
        <taxon>Sorangium</taxon>
    </lineage>
</organism>
<dbReference type="Proteomes" id="UP000075502">
    <property type="component" value="Unassembled WGS sequence"/>
</dbReference>
<gene>
    <name evidence="1" type="ORF">BE21_32605</name>
</gene>
<reference evidence="1 2" key="1">
    <citation type="submission" date="2014-02" db="EMBL/GenBank/DDBJ databases">
        <title>The small core and large imbalanced accessory genome model reveals a collaborative survival strategy of Sorangium cellulosum strains in nature.</title>
        <authorList>
            <person name="Han K."/>
            <person name="Peng R."/>
            <person name="Blom J."/>
            <person name="Li Y.-Z."/>
        </authorList>
    </citation>
    <scope>NUCLEOTIDE SEQUENCE [LARGE SCALE GENOMIC DNA]</scope>
    <source>
        <strain evidence="1 2">So0007-03</strain>
    </source>
</reference>
<dbReference type="AlphaFoldDB" id="A0A150TQC5"/>
<dbReference type="SUPFAM" id="SSF54427">
    <property type="entry name" value="NTF2-like"/>
    <property type="match status" value="1"/>
</dbReference>
<dbReference type="GO" id="GO:0030638">
    <property type="term" value="P:polyketide metabolic process"/>
    <property type="evidence" value="ECO:0007669"/>
    <property type="project" value="InterPro"/>
</dbReference>
<dbReference type="InterPro" id="IPR009959">
    <property type="entry name" value="Cyclase_SnoaL-like"/>
</dbReference>
<dbReference type="Gene3D" id="3.10.450.50">
    <property type="match status" value="1"/>
</dbReference>
<evidence type="ECO:0000313" key="2">
    <source>
        <dbReference type="Proteomes" id="UP000075502"/>
    </source>
</evidence>
<dbReference type="PANTHER" id="PTHR38436:SF1">
    <property type="entry name" value="ESTER CYCLASE"/>
    <property type="match status" value="1"/>
</dbReference>
<evidence type="ECO:0000313" key="1">
    <source>
        <dbReference type="EMBL" id="KYG06826.1"/>
    </source>
</evidence>
<accession>A0A150TQC5</accession>
<proteinExistence type="predicted"/>
<comment type="caution">
    <text evidence="1">The sequence shown here is derived from an EMBL/GenBank/DDBJ whole genome shotgun (WGS) entry which is preliminary data.</text>
</comment>
<dbReference type="EMBL" id="JEME01001549">
    <property type="protein sequence ID" value="KYG06826.1"/>
    <property type="molecule type" value="Genomic_DNA"/>
</dbReference>
<dbReference type="PANTHER" id="PTHR38436">
    <property type="entry name" value="POLYKETIDE CYCLASE SNOAL-LIKE DOMAIN"/>
    <property type="match status" value="1"/>
</dbReference>